<evidence type="ECO:0000313" key="2">
    <source>
        <dbReference type="EMBL" id="KAJ0203919.1"/>
    </source>
</evidence>
<keyword evidence="1" id="KW-1133">Transmembrane helix</keyword>
<accession>A0A9R1X9F0</accession>
<dbReference type="AlphaFoldDB" id="A0A9R1X9F0"/>
<keyword evidence="1" id="KW-0472">Membrane</keyword>
<evidence type="ECO:0000256" key="1">
    <source>
        <dbReference type="SAM" id="Phobius"/>
    </source>
</evidence>
<sequence>MKCSLHFLMIHLSSSDPLGLKHFQDIFIKEDHPIAMNITFSISLGLFPATVSLETTGCGIKNSGLPVEEAGDMDTGMDSSPALWTSAHGSEKTNVLLLVDPHCSYKTSAAVSLTAGARRFMLLYASQIIGFAFAVVFFGLMRQANAWELDLPVPSLLSAVELNLGMPIPFLVLAISPILIALFYSCLSTSPFPAVSSFFFVSIICYLIANGIIIVLILTTQILSHVVARVHVETMDR</sequence>
<feature type="transmembrane region" description="Helical" evidence="1">
    <location>
        <begin position="122"/>
        <end position="144"/>
    </location>
</feature>
<comment type="caution">
    <text evidence="2">The sequence shown here is derived from an EMBL/GenBank/DDBJ whole genome shotgun (WGS) entry which is preliminary data.</text>
</comment>
<reference evidence="2 3" key="1">
    <citation type="journal article" date="2017" name="Nat. Commun.">
        <title>Genome assembly with in vitro proximity ligation data and whole-genome triplication in lettuce.</title>
        <authorList>
            <person name="Reyes-Chin-Wo S."/>
            <person name="Wang Z."/>
            <person name="Yang X."/>
            <person name="Kozik A."/>
            <person name="Arikit S."/>
            <person name="Song C."/>
            <person name="Xia L."/>
            <person name="Froenicke L."/>
            <person name="Lavelle D.O."/>
            <person name="Truco M.J."/>
            <person name="Xia R."/>
            <person name="Zhu S."/>
            <person name="Xu C."/>
            <person name="Xu H."/>
            <person name="Xu X."/>
            <person name="Cox K."/>
            <person name="Korf I."/>
            <person name="Meyers B.C."/>
            <person name="Michelmore R.W."/>
        </authorList>
    </citation>
    <scope>NUCLEOTIDE SEQUENCE [LARGE SCALE GENOMIC DNA]</scope>
    <source>
        <strain evidence="3">cv. Salinas</strain>
        <tissue evidence="2">Seedlings</tissue>
    </source>
</reference>
<protein>
    <submittedName>
        <fullName evidence="2">Uncharacterized protein</fullName>
    </submittedName>
</protein>
<dbReference type="PANTHER" id="PTHR47346:SF1">
    <property type="entry name" value="GPI INOSITOL-DEACYLASE"/>
    <property type="match status" value="1"/>
</dbReference>
<dbReference type="EMBL" id="NBSK02000005">
    <property type="protein sequence ID" value="KAJ0203919.1"/>
    <property type="molecule type" value="Genomic_DNA"/>
</dbReference>
<keyword evidence="3" id="KW-1185">Reference proteome</keyword>
<evidence type="ECO:0000313" key="3">
    <source>
        <dbReference type="Proteomes" id="UP000235145"/>
    </source>
</evidence>
<dbReference type="PANTHER" id="PTHR47346">
    <property type="entry name" value="HYDROLASES, ACTING ON ESTER BOND"/>
    <property type="match status" value="1"/>
</dbReference>
<feature type="transmembrane region" description="Helical" evidence="1">
    <location>
        <begin position="164"/>
        <end position="186"/>
    </location>
</feature>
<proteinExistence type="predicted"/>
<name>A0A9R1X9F0_LACSA</name>
<dbReference type="Proteomes" id="UP000235145">
    <property type="component" value="Unassembled WGS sequence"/>
</dbReference>
<feature type="transmembrane region" description="Helical" evidence="1">
    <location>
        <begin position="198"/>
        <end position="223"/>
    </location>
</feature>
<keyword evidence="1" id="KW-0812">Transmembrane</keyword>
<organism evidence="2 3">
    <name type="scientific">Lactuca sativa</name>
    <name type="common">Garden lettuce</name>
    <dbReference type="NCBI Taxonomy" id="4236"/>
    <lineage>
        <taxon>Eukaryota</taxon>
        <taxon>Viridiplantae</taxon>
        <taxon>Streptophyta</taxon>
        <taxon>Embryophyta</taxon>
        <taxon>Tracheophyta</taxon>
        <taxon>Spermatophyta</taxon>
        <taxon>Magnoliopsida</taxon>
        <taxon>eudicotyledons</taxon>
        <taxon>Gunneridae</taxon>
        <taxon>Pentapetalae</taxon>
        <taxon>asterids</taxon>
        <taxon>campanulids</taxon>
        <taxon>Asterales</taxon>
        <taxon>Asteraceae</taxon>
        <taxon>Cichorioideae</taxon>
        <taxon>Cichorieae</taxon>
        <taxon>Lactucinae</taxon>
        <taxon>Lactuca</taxon>
    </lineage>
</organism>
<gene>
    <name evidence="2" type="ORF">LSAT_V11C500236790</name>
</gene>